<feature type="compositionally biased region" description="Basic and acidic residues" evidence="1">
    <location>
        <begin position="55"/>
        <end position="67"/>
    </location>
</feature>
<organism evidence="2 3">
    <name type="scientific">Nelumbo nucifera</name>
    <name type="common">Sacred lotus</name>
    <dbReference type="NCBI Taxonomy" id="4432"/>
    <lineage>
        <taxon>Eukaryota</taxon>
        <taxon>Viridiplantae</taxon>
        <taxon>Streptophyta</taxon>
        <taxon>Embryophyta</taxon>
        <taxon>Tracheophyta</taxon>
        <taxon>Spermatophyta</taxon>
        <taxon>Magnoliopsida</taxon>
        <taxon>Proteales</taxon>
        <taxon>Nelumbonaceae</taxon>
        <taxon>Nelumbo</taxon>
    </lineage>
</organism>
<dbReference type="InParanoid" id="A0A1U8B9W6"/>
<feature type="compositionally biased region" description="Low complexity" evidence="1">
    <location>
        <begin position="44"/>
        <end position="54"/>
    </location>
</feature>
<dbReference type="KEGG" id="nnu:104611196"/>
<dbReference type="GeneID" id="104611196"/>
<sequence>MAYTSSEFNVPEFFVYNPNPYAGGYDITQTYGKSFPPSEAICYPRSSSGSISPPSDEKVEYTVEPHKGSGRRRPKGTSEEEQLHYGDNGNWLNGLYPWYDDNRDHIFSHGHGNEYDDNDYGSGFWKPVGSYQGKEQEDGYFGTGEMQPIYDHHPWSSYGNGYGYGGQENGYAYAEQESLSSYGYFLDGTGICADLFGNFPCLSRKDQKRYCQQDGEEQSYGDQWKGTAEYFFGTSNPYGEIRDQGITYGDLSQKYYYEYQEGRYDQ</sequence>
<keyword evidence="2" id="KW-1185">Reference proteome</keyword>
<name>A0A1U8B9W6_NELNU</name>
<dbReference type="InterPro" id="IPR038943">
    <property type="entry name" value="PLDrp1-like"/>
</dbReference>
<dbReference type="eggNOG" id="ENOG502RZHN">
    <property type="taxonomic scope" value="Eukaryota"/>
</dbReference>
<evidence type="ECO:0000313" key="2">
    <source>
        <dbReference type="Proteomes" id="UP000189703"/>
    </source>
</evidence>
<evidence type="ECO:0000313" key="3">
    <source>
        <dbReference type="RefSeq" id="XP_010276471.1"/>
    </source>
</evidence>
<feature type="region of interest" description="Disordered" evidence="1">
    <location>
        <begin position="42"/>
        <end position="84"/>
    </location>
</feature>
<proteinExistence type="predicted"/>
<dbReference type="AlphaFoldDB" id="A0A1U8B9W6"/>
<dbReference type="PANTHER" id="PTHR33971:SF3">
    <property type="entry name" value="UBIQUITIN CARBOXYL-TERMINAL HYDROLASE 36"/>
    <property type="match status" value="1"/>
</dbReference>
<accession>A0A1U8B9W6</accession>
<dbReference type="GO" id="GO:0070300">
    <property type="term" value="F:phosphatidic acid binding"/>
    <property type="evidence" value="ECO:0007669"/>
    <property type="project" value="InterPro"/>
</dbReference>
<dbReference type="RefSeq" id="XP_010276471.1">
    <property type="nucleotide sequence ID" value="XM_010278169.2"/>
</dbReference>
<evidence type="ECO:0000256" key="1">
    <source>
        <dbReference type="SAM" id="MobiDB-lite"/>
    </source>
</evidence>
<gene>
    <name evidence="3" type="primary">LOC104611196</name>
</gene>
<dbReference type="OrthoDB" id="768992at2759"/>
<dbReference type="OMA" id="ICYPPST"/>
<protein>
    <submittedName>
        <fullName evidence="3">Uncharacterized protein At5g39570</fullName>
    </submittedName>
</protein>
<dbReference type="Proteomes" id="UP000189703">
    <property type="component" value="Unplaced"/>
</dbReference>
<reference evidence="3" key="1">
    <citation type="submission" date="2025-08" db="UniProtKB">
        <authorList>
            <consortium name="RefSeq"/>
        </authorList>
    </citation>
    <scope>IDENTIFICATION</scope>
</reference>
<dbReference type="PANTHER" id="PTHR33971">
    <property type="entry name" value="OS06G0232000 PROTEIN"/>
    <property type="match status" value="1"/>
</dbReference>
<dbReference type="FunCoup" id="A0A1U8B9W6">
    <property type="interactions" value="369"/>
</dbReference>